<dbReference type="PANTHER" id="PTHR30163:SF8">
    <property type="entry name" value="LYTIC MUREIN TRANSGLYCOSYLASE"/>
    <property type="match status" value="1"/>
</dbReference>
<dbReference type="EMBL" id="ACHF01000067">
    <property type="protein sequence ID" value="EEI62637.1"/>
    <property type="molecule type" value="Genomic_DNA"/>
</dbReference>
<organism evidence="2 3">
    <name type="scientific">Corynebacterium glucuronolyticum ATCC 51866</name>
    <dbReference type="NCBI Taxonomy" id="548478"/>
    <lineage>
        <taxon>Bacteria</taxon>
        <taxon>Bacillati</taxon>
        <taxon>Actinomycetota</taxon>
        <taxon>Actinomycetes</taxon>
        <taxon>Mycobacteriales</taxon>
        <taxon>Corynebacteriaceae</taxon>
        <taxon>Corynebacterium</taxon>
    </lineage>
</organism>
<gene>
    <name evidence="2" type="ORF">HMPREF0293_1786</name>
</gene>
<proteinExistence type="predicted"/>
<keyword evidence="1" id="KW-0812">Transmembrane</keyword>
<keyword evidence="1" id="KW-0472">Membrane</keyword>
<keyword evidence="3" id="KW-1185">Reference proteome</keyword>
<name>A0ABM9XND4_9CORY</name>
<dbReference type="InterPro" id="IPR043426">
    <property type="entry name" value="MltB-like"/>
</dbReference>
<dbReference type="InterPro" id="IPR023346">
    <property type="entry name" value="Lysozyme-like_dom_sf"/>
</dbReference>
<dbReference type="CDD" id="cd13399">
    <property type="entry name" value="Slt35-like"/>
    <property type="match status" value="1"/>
</dbReference>
<comment type="caution">
    <text evidence="2">The sequence shown here is derived from an EMBL/GenBank/DDBJ whole genome shotgun (WGS) entry which is preliminary data.</text>
</comment>
<evidence type="ECO:0000256" key="1">
    <source>
        <dbReference type="SAM" id="Phobius"/>
    </source>
</evidence>
<keyword evidence="1" id="KW-1133">Transmembrane helix</keyword>
<evidence type="ECO:0008006" key="4">
    <source>
        <dbReference type="Google" id="ProtNLM"/>
    </source>
</evidence>
<dbReference type="PANTHER" id="PTHR30163">
    <property type="entry name" value="MEMBRANE-BOUND LYTIC MUREIN TRANSGLYCOSYLASE B"/>
    <property type="match status" value="1"/>
</dbReference>
<evidence type="ECO:0000313" key="2">
    <source>
        <dbReference type="EMBL" id="EEI62637.1"/>
    </source>
</evidence>
<protein>
    <recommendedName>
        <fullName evidence="4">Transglycosylase SLT domain-containing protein</fullName>
    </recommendedName>
</protein>
<reference evidence="2 3" key="1">
    <citation type="submission" date="2009-01" db="EMBL/GenBank/DDBJ databases">
        <authorList>
            <person name="Qin X."/>
            <person name="Bachman B."/>
            <person name="Battles P."/>
            <person name="Bell A."/>
            <person name="Bess C."/>
            <person name="Bickham C."/>
            <person name="Chaboub L."/>
            <person name="Chen D."/>
            <person name="Coyle M."/>
            <person name="Deiros D.R."/>
            <person name="Dinh H."/>
            <person name="Forbes L."/>
            <person name="Fowler G."/>
            <person name="Francisco L."/>
            <person name="Fu Q."/>
            <person name="Gubbala S."/>
            <person name="Hale W."/>
            <person name="Han Y."/>
            <person name="Hemphill L."/>
            <person name="Highlander S.K."/>
            <person name="Hirani K."/>
            <person name="Hogues M."/>
            <person name="Jackson L."/>
            <person name="Jakkamsetti A."/>
            <person name="Javaid M."/>
            <person name="Jiang H."/>
            <person name="Korchina V."/>
            <person name="Kovar C."/>
            <person name="Lara F."/>
            <person name="Lee S."/>
            <person name="Mata R."/>
            <person name="Mathew T."/>
            <person name="Moen C."/>
            <person name="Morales K."/>
            <person name="Munidasa M."/>
            <person name="Nazareth L."/>
            <person name="Ngo R."/>
            <person name="Nguyen L."/>
            <person name="Okwuonu G."/>
            <person name="Ongeri F."/>
            <person name="Patil S."/>
            <person name="Petrosino J."/>
            <person name="Pham C."/>
            <person name="Pham P."/>
            <person name="Pu L.-L."/>
            <person name="Puazo M."/>
            <person name="Raj R."/>
            <person name="Reid J."/>
            <person name="Rouhana J."/>
            <person name="Saada N."/>
            <person name="Shang Y."/>
            <person name="Simmons D."/>
            <person name="Thornton R."/>
            <person name="Warren J."/>
            <person name="Weissenberger G."/>
            <person name="Zhang J."/>
            <person name="Zhang L."/>
            <person name="Zhou C."/>
            <person name="Zhu D."/>
            <person name="Muzny D."/>
            <person name="Worley K."/>
            <person name="Gibbs R."/>
        </authorList>
    </citation>
    <scope>NUCLEOTIDE SEQUENCE [LARGE SCALE GENOMIC DNA]</scope>
    <source>
        <strain evidence="2 3">ATCC 51866</strain>
    </source>
</reference>
<sequence length="289" mass="30692">MLSGEEQHLERAHVKFRAMAKSVRTVTGCGCGLAVALIAVIIGVGLLVQLMGVPVPLQPRLPIPDDVPPAAAEPAPKIDTNAPGRTSDKLGFWADPLAKDLGFSSAALRAYGNAEIIANESYPDCHLSWNTLAGIGFVETRHGTYTGRIFDGAAIDENGFVQPAIFGPQLDGNSGFALVKDTDNGEMDGDAELDRAVGPLQFIPETWRRFSRDADGDGVPNPQQIDDAALTTAVMLCTNGGDLSTPEGWTKAVRSYNQSTEYVMSVRDAAASYALGQPAYKTGSISHIF</sequence>
<dbReference type="Proteomes" id="UP000006237">
    <property type="component" value="Unassembled WGS sequence"/>
</dbReference>
<accession>A0ABM9XND4</accession>
<evidence type="ECO:0000313" key="3">
    <source>
        <dbReference type="Proteomes" id="UP000006237"/>
    </source>
</evidence>
<feature type="transmembrane region" description="Helical" evidence="1">
    <location>
        <begin position="25"/>
        <end position="51"/>
    </location>
</feature>
<dbReference type="SUPFAM" id="SSF53955">
    <property type="entry name" value="Lysozyme-like"/>
    <property type="match status" value="1"/>
</dbReference>